<feature type="signal peptide" evidence="2">
    <location>
        <begin position="1"/>
        <end position="16"/>
    </location>
</feature>
<dbReference type="Proteomes" id="UP000092993">
    <property type="component" value="Unassembled WGS sequence"/>
</dbReference>
<accession>A0A1C7MCY6</accession>
<evidence type="ECO:0000256" key="1">
    <source>
        <dbReference type="SAM" id="Phobius"/>
    </source>
</evidence>
<dbReference type="EMBL" id="LUGG01000005">
    <property type="protein sequence ID" value="OBZ74718.1"/>
    <property type="molecule type" value="Genomic_DNA"/>
</dbReference>
<keyword evidence="4" id="KW-1185">Reference proteome</keyword>
<protein>
    <submittedName>
        <fullName evidence="3">Uncharacterized protein</fullName>
    </submittedName>
</protein>
<dbReference type="STRING" id="5627.A0A1C7MCY6"/>
<proteinExistence type="predicted"/>
<dbReference type="OMA" id="TTCTRNI"/>
<keyword evidence="2" id="KW-0732">Signal</keyword>
<sequence length="284" mass="28323">MKSVAVITLLVSVALAQSPALIPTGISDGCSSFLTSFNTDTSLSSCTTSLISATSDFAPGSNSTPSASAVSSALNNVCSSSAACADATIQQGRDQDLRRPLLAHALRSALCSKDDSGRYCATQIGTNASSTSTGVLSTVSEYLSVPLSSSNARRADAQSVVSLIPNVTTFANNNLIFLFLSPSLDSTQLCTSCARNVITSYVSFESSVPYGPGLSSSVLLGGQSALYTAVQSTCGASFLNGAVQAAGGLSGGILSGAAPRSISTGVGAVSVAIGAVVMALAAAF</sequence>
<dbReference type="AlphaFoldDB" id="A0A1C7MCY6"/>
<keyword evidence="1" id="KW-1133">Transmembrane helix</keyword>
<feature type="chain" id="PRO_5008889072" evidence="2">
    <location>
        <begin position="17"/>
        <end position="284"/>
    </location>
</feature>
<feature type="transmembrane region" description="Helical" evidence="1">
    <location>
        <begin position="262"/>
        <end position="283"/>
    </location>
</feature>
<comment type="caution">
    <text evidence="3">The sequence shown here is derived from an EMBL/GenBank/DDBJ whole genome shotgun (WGS) entry which is preliminary data.</text>
</comment>
<dbReference type="OrthoDB" id="5588482at2759"/>
<evidence type="ECO:0000256" key="2">
    <source>
        <dbReference type="SAM" id="SignalP"/>
    </source>
</evidence>
<evidence type="ECO:0000313" key="4">
    <source>
        <dbReference type="Proteomes" id="UP000092993"/>
    </source>
</evidence>
<keyword evidence="1" id="KW-0812">Transmembrane</keyword>
<name>A0A1C7MCY6_GRIFR</name>
<evidence type="ECO:0000313" key="3">
    <source>
        <dbReference type="EMBL" id="OBZ74718.1"/>
    </source>
</evidence>
<organism evidence="3 4">
    <name type="scientific">Grifola frondosa</name>
    <name type="common">Maitake</name>
    <name type="synonym">Polyporus frondosus</name>
    <dbReference type="NCBI Taxonomy" id="5627"/>
    <lineage>
        <taxon>Eukaryota</taxon>
        <taxon>Fungi</taxon>
        <taxon>Dikarya</taxon>
        <taxon>Basidiomycota</taxon>
        <taxon>Agaricomycotina</taxon>
        <taxon>Agaricomycetes</taxon>
        <taxon>Polyporales</taxon>
        <taxon>Grifolaceae</taxon>
        <taxon>Grifola</taxon>
    </lineage>
</organism>
<gene>
    <name evidence="3" type="ORF">A0H81_05542</name>
</gene>
<keyword evidence="1" id="KW-0472">Membrane</keyword>
<reference evidence="3 4" key="1">
    <citation type="submission" date="2016-03" db="EMBL/GenBank/DDBJ databases">
        <title>Whole genome sequencing of Grifola frondosa 9006-11.</title>
        <authorList>
            <person name="Min B."/>
            <person name="Park H."/>
            <person name="Kim J.-G."/>
            <person name="Cho H."/>
            <person name="Oh Y.-L."/>
            <person name="Kong W.-S."/>
            <person name="Choi I.-G."/>
        </authorList>
    </citation>
    <scope>NUCLEOTIDE SEQUENCE [LARGE SCALE GENOMIC DNA]</scope>
    <source>
        <strain evidence="3 4">9006-11</strain>
    </source>
</reference>